<organism evidence="9 10">
    <name type="scientific">Kwoniella newhampshirensis</name>
    <dbReference type="NCBI Taxonomy" id="1651941"/>
    <lineage>
        <taxon>Eukaryota</taxon>
        <taxon>Fungi</taxon>
        <taxon>Dikarya</taxon>
        <taxon>Basidiomycota</taxon>
        <taxon>Agaricomycotina</taxon>
        <taxon>Tremellomycetes</taxon>
        <taxon>Tremellales</taxon>
        <taxon>Cryptococcaceae</taxon>
        <taxon>Kwoniella</taxon>
    </lineage>
</organism>
<dbReference type="KEGG" id="kne:92181183"/>
<dbReference type="Gene3D" id="6.10.330.20">
    <property type="match status" value="1"/>
</dbReference>
<keyword evidence="10" id="KW-1185">Reference proteome</keyword>
<evidence type="ECO:0000256" key="4">
    <source>
        <dbReference type="ARBA" id="ARBA00023128"/>
    </source>
</evidence>
<evidence type="ECO:0000256" key="6">
    <source>
        <dbReference type="ARBA" id="ARBA00035289"/>
    </source>
</evidence>
<comment type="similarity">
    <text evidence="2">Belongs to the universal ribosomal protein uL29 family.</text>
</comment>
<sequence length="334" mass="37280">MSRLPRLTRALRFMHTEGRQIDHTGPSTSPSSHSHLSPSATSIHPSVPQPDLVDPVPTLVSSRPSFTSKGRPIPRRPAREIPVTLPNGDPEPPFYPPPAEYFDGLDSRKKDPHPLWQFFHVPIAARARVEAKTNNPQEMGSLDTLPNGDANLHSGRSWTAAELRQKSFKDLHTLWYVLLRERNVLATQREERRVLSIGSRVDGELLMKRAFRCRKTMARIKYVLNERRLGLIAAAGPHLNIEPTHIPWSASPTSDPAGATAAIRGETELPLDVLRSATPSTREQDPKGDPFVEDEAVSEEEVESRDEGFGGGKEAEEFVNDVEVREDGKVERKE</sequence>
<dbReference type="GeneID" id="92181183"/>
<comment type="subcellular location">
    <subcellularLocation>
        <location evidence="1">Mitochondrion</location>
    </subcellularLocation>
</comment>
<proteinExistence type="inferred from homology"/>
<dbReference type="InterPro" id="IPR038340">
    <property type="entry name" value="MRP-L47_sf"/>
</dbReference>
<feature type="compositionally biased region" description="Polar residues" evidence="8">
    <location>
        <begin position="59"/>
        <end position="68"/>
    </location>
</feature>
<keyword evidence="5" id="KW-0687">Ribonucleoprotein</keyword>
<dbReference type="RefSeq" id="XP_066802409.1">
    <property type="nucleotide sequence ID" value="XM_066947030.1"/>
</dbReference>
<dbReference type="AlphaFoldDB" id="A0AAW0YPK6"/>
<dbReference type="Pfam" id="PF06984">
    <property type="entry name" value="MRP-L47"/>
    <property type="match status" value="1"/>
</dbReference>
<keyword evidence="3" id="KW-0689">Ribosomal protein</keyword>
<feature type="region of interest" description="Disordered" evidence="8">
    <location>
        <begin position="268"/>
        <end position="334"/>
    </location>
</feature>
<evidence type="ECO:0000256" key="1">
    <source>
        <dbReference type="ARBA" id="ARBA00004173"/>
    </source>
</evidence>
<name>A0AAW0YPK6_9TREE</name>
<feature type="compositionally biased region" description="Basic and acidic residues" evidence="8">
    <location>
        <begin position="305"/>
        <end position="334"/>
    </location>
</feature>
<evidence type="ECO:0000256" key="5">
    <source>
        <dbReference type="ARBA" id="ARBA00023274"/>
    </source>
</evidence>
<feature type="compositionally biased region" description="Acidic residues" evidence="8">
    <location>
        <begin position="291"/>
        <end position="304"/>
    </location>
</feature>
<protein>
    <recommendedName>
        <fullName evidence="6">Large ribosomal subunit protein uL29m</fullName>
    </recommendedName>
    <alternativeName>
        <fullName evidence="7">54S ribosomal protein L4, mitochondrial</fullName>
    </alternativeName>
</protein>
<feature type="region of interest" description="Disordered" evidence="8">
    <location>
        <begin position="16"/>
        <end position="95"/>
    </location>
</feature>
<evidence type="ECO:0000256" key="2">
    <source>
        <dbReference type="ARBA" id="ARBA00009254"/>
    </source>
</evidence>
<dbReference type="InterPro" id="IPR010729">
    <property type="entry name" value="Ribosomal_uL29_mit"/>
</dbReference>
<feature type="compositionally biased region" description="Low complexity" evidence="8">
    <location>
        <begin position="23"/>
        <end position="42"/>
    </location>
</feature>
<evidence type="ECO:0000256" key="7">
    <source>
        <dbReference type="ARBA" id="ARBA00035399"/>
    </source>
</evidence>
<evidence type="ECO:0000313" key="10">
    <source>
        <dbReference type="Proteomes" id="UP001388673"/>
    </source>
</evidence>
<keyword evidence="4" id="KW-0496">Mitochondrion</keyword>
<dbReference type="GO" id="GO:0032543">
    <property type="term" value="P:mitochondrial translation"/>
    <property type="evidence" value="ECO:0007669"/>
    <property type="project" value="TreeGrafter"/>
</dbReference>
<dbReference type="GO" id="GO:0005762">
    <property type="term" value="C:mitochondrial large ribosomal subunit"/>
    <property type="evidence" value="ECO:0007669"/>
    <property type="project" value="TreeGrafter"/>
</dbReference>
<comment type="caution">
    <text evidence="9">The sequence shown here is derived from an EMBL/GenBank/DDBJ whole genome shotgun (WGS) entry which is preliminary data.</text>
</comment>
<accession>A0AAW0YPK6</accession>
<evidence type="ECO:0000313" key="9">
    <source>
        <dbReference type="EMBL" id="KAK8853223.1"/>
    </source>
</evidence>
<evidence type="ECO:0000256" key="8">
    <source>
        <dbReference type="SAM" id="MobiDB-lite"/>
    </source>
</evidence>
<dbReference type="GO" id="GO:0003735">
    <property type="term" value="F:structural constituent of ribosome"/>
    <property type="evidence" value="ECO:0007669"/>
    <property type="project" value="InterPro"/>
</dbReference>
<gene>
    <name evidence="9" type="ORF">IAR55_003925</name>
</gene>
<evidence type="ECO:0000256" key="3">
    <source>
        <dbReference type="ARBA" id="ARBA00022980"/>
    </source>
</evidence>
<dbReference type="PANTHER" id="PTHR21183:SF18">
    <property type="entry name" value="LARGE RIBOSOMAL SUBUNIT PROTEIN UL29M"/>
    <property type="match status" value="1"/>
</dbReference>
<dbReference type="Proteomes" id="UP001388673">
    <property type="component" value="Unassembled WGS sequence"/>
</dbReference>
<reference evidence="9 10" key="1">
    <citation type="journal article" date="2024" name="bioRxiv">
        <title>Comparative genomics of Cryptococcus and Kwoniella reveals pathogenesis evolution and contrasting karyotype dynamics via intercentromeric recombination or chromosome fusion.</title>
        <authorList>
            <person name="Coelho M.A."/>
            <person name="David-Palma M."/>
            <person name="Shea T."/>
            <person name="Bowers K."/>
            <person name="McGinley-Smith S."/>
            <person name="Mohammad A.W."/>
            <person name="Gnirke A."/>
            <person name="Yurkov A.M."/>
            <person name="Nowrousian M."/>
            <person name="Sun S."/>
            <person name="Cuomo C.A."/>
            <person name="Heitman J."/>
        </authorList>
    </citation>
    <scope>NUCLEOTIDE SEQUENCE [LARGE SCALE GENOMIC DNA]</scope>
    <source>
        <strain evidence="9 10">CBS 13917</strain>
    </source>
</reference>
<dbReference type="PANTHER" id="PTHR21183">
    <property type="entry name" value="RIBOSOMAL PROTEIN L47, MITOCHONDRIAL-RELATED"/>
    <property type="match status" value="1"/>
</dbReference>
<dbReference type="EMBL" id="JBCAWK010000007">
    <property type="protein sequence ID" value="KAK8853223.1"/>
    <property type="molecule type" value="Genomic_DNA"/>
</dbReference>